<keyword evidence="2" id="KW-1185">Reference proteome</keyword>
<proteinExistence type="predicted"/>
<sequence>MSPDVHVHHVVRERNAVAEKLAAKARSNLRLGESRVYEEDDTEHMDAENLSLIQDDRVKTSTMRTGVSSLQSLLT</sequence>
<reference evidence="2" key="1">
    <citation type="journal article" date="2024" name="IScience">
        <title>Strigolactones Initiate the Formation of Haustorium-like Structures in Castilleja.</title>
        <authorList>
            <person name="Buerger M."/>
            <person name="Peterson D."/>
            <person name="Chory J."/>
        </authorList>
    </citation>
    <scope>NUCLEOTIDE SEQUENCE [LARGE SCALE GENOMIC DNA]</scope>
</reference>
<comment type="caution">
    <text evidence="1">The sequence shown here is derived from an EMBL/GenBank/DDBJ whole genome shotgun (WGS) entry which is preliminary data.</text>
</comment>
<dbReference type="EMBL" id="JAVIJP010000081">
    <property type="protein sequence ID" value="KAL3617924.1"/>
    <property type="molecule type" value="Genomic_DNA"/>
</dbReference>
<organism evidence="1 2">
    <name type="scientific">Castilleja foliolosa</name>
    <dbReference type="NCBI Taxonomy" id="1961234"/>
    <lineage>
        <taxon>Eukaryota</taxon>
        <taxon>Viridiplantae</taxon>
        <taxon>Streptophyta</taxon>
        <taxon>Embryophyta</taxon>
        <taxon>Tracheophyta</taxon>
        <taxon>Spermatophyta</taxon>
        <taxon>Magnoliopsida</taxon>
        <taxon>eudicotyledons</taxon>
        <taxon>Gunneridae</taxon>
        <taxon>Pentapetalae</taxon>
        <taxon>asterids</taxon>
        <taxon>lamiids</taxon>
        <taxon>Lamiales</taxon>
        <taxon>Orobanchaceae</taxon>
        <taxon>Pedicularideae</taxon>
        <taxon>Castillejinae</taxon>
        <taxon>Castilleja</taxon>
    </lineage>
</organism>
<name>A0ABD3BKX8_9LAMI</name>
<protein>
    <recommendedName>
        <fullName evidence="3">RNase H type-1 domain-containing protein</fullName>
    </recommendedName>
</protein>
<evidence type="ECO:0000313" key="1">
    <source>
        <dbReference type="EMBL" id="KAL3617924.1"/>
    </source>
</evidence>
<dbReference type="Proteomes" id="UP001632038">
    <property type="component" value="Unassembled WGS sequence"/>
</dbReference>
<evidence type="ECO:0000313" key="2">
    <source>
        <dbReference type="Proteomes" id="UP001632038"/>
    </source>
</evidence>
<accession>A0ABD3BKX8</accession>
<evidence type="ECO:0008006" key="3">
    <source>
        <dbReference type="Google" id="ProtNLM"/>
    </source>
</evidence>
<dbReference type="AlphaFoldDB" id="A0ABD3BKX8"/>
<gene>
    <name evidence="1" type="ORF">CASFOL_038245</name>
</gene>